<proteinExistence type="predicted"/>
<sequence length="281" mass="32165">MKFHSIYIAMFVSLLLGTSCDKKRDRFFEDNPTERLNASVDNAYKILKSNPNGWIMQYYPSKDLEFGGYNLFTKFTSDDRVEFQADYVHKNIHTDYTTQISTYKVYPGAGPILTFDTFNEIIHFFALPGAYTEEGAVDSGTKGDFEFLVLKATADSVVLQGRKTYNRVVMLPIKSDPAALIKKLQKTAQLFDSFFEYAVEVGGKSYEAYIYSDMNRAFVFDDATDENIYSYVYTETGLEFYKEFSIKGVKVKKMTYVSPTSAYPFGYFENPEKTVKYVPVG</sequence>
<name>A0A420G1X9_9SPHI</name>
<dbReference type="Proteomes" id="UP000286402">
    <property type="component" value="Unassembled WGS sequence"/>
</dbReference>
<dbReference type="EMBL" id="MCAQ01000005">
    <property type="protein sequence ID" value="RKF39155.1"/>
    <property type="molecule type" value="Genomic_DNA"/>
</dbReference>
<evidence type="ECO:0000313" key="2">
    <source>
        <dbReference type="Proteomes" id="UP000286402"/>
    </source>
</evidence>
<dbReference type="RefSeq" id="WP_236582741.1">
    <property type="nucleotide sequence ID" value="NZ_MCAQ01000005.1"/>
</dbReference>
<evidence type="ECO:0008006" key="3">
    <source>
        <dbReference type="Google" id="ProtNLM"/>
    </source>
</evidence>
<dbReference type="InterPro" id="IPR025396">
    <property type="entry name" value="DUF4302"/>
</dbReference>
<accession>A0A420G1X9</accession>
<dbReference type="Pfam" id="PF14135">
    <property type="entry name" value="DUF4302"/>
    <property type="match status" value="1"/>
</dbReference>
<organism evidence="1 2">
    <name type="scientific">Sphingobacterium siyangense</name>
    <dbReference type="NCBI Taxonomy" id="459529"/>
    <lineage>
        <taxon>Bacteria</taxon>
        <taxon>Pseudomonadati</taxon>
        <taxon>Bacteroidota</taxon>
        <taxon>Sphingobacteriia</taxon>
        <taxon>Sphingobacteriales</taxon>
        <taxon>Sphingobacteriaceae</taxon>
        <taxon>Sphingobacterium</taxon>
    </lineage>
</organism>
<keyword evidence="2" id="KW-1185">Reference proteome</keyword>
<evidence type="ECO:0000313" key="1">
    <source>
        <dbReference type="EMBL" id="RKF39155.1"/>
    </source>
</evidence>
<dbReference type="AlphaFoldDB" id="A0A420G1X9"/>
<comment type="caution">
    <text evidence="1">The sequence shown here is derived from an EMBL/GenBank/DDBJ whole genome shotgun (WGS) entry which is preliminary data.</text>
</comment>
<dbReference type="PROSITE" id="PS51257">
    <property type="entry name" value="PROKAR_LIPOPROTEIN"/>
    <property type="match status" value="1"/>
</dbReference>
<reference evidence="1 2" key="1">
    <citation type="submission" date="2016-07" db="EMBL/GenBank/DDBJ databases">
        <title>Genome analysis of Sphingobacterium siyangense T12B17.</title>
        <authorList>
            <person name="Xu D."/>
            <person name="Su Y."/>
            <person name="Zheng S."/>
        </authorList>
    </citation>
    <scope>NUCLEOTIDE SEQUENCE [LARGE SCALE GENOMIC DNA]</scope>
    <source>
        <strain evidence="1 2">T12B17</strain>
    </source>
</reference>
<gene>
    <name evidence="1" type="ORF">BCY89_25715</name>
</gene>
<protein>
    <recommendedName>
        <fullName evidence="3">DUF4302 domain-containing protein</fullName>
    </recommendedName>
</protein>